<dbReference type="EMBL" id="JBHMFI010000001">
    <property type="protein sequence ID" value="MFB9073370.1"/>
    <property type="molecule type" value="Genomic_DNA"/>
</dbReference>
<dbReference type="Proteomes" id="UP001589575">
    <property type="component" value="Unassembled WGS sequence"/>
</dbReference>
<evidence type="ECO:0000313" key="3">
    <source>
        <dbReference type="Proteomes" id="UP001589575"/>
    </source>
</evidence>
<organism evidence="2 3">
    <name type="scientific">Citricoccus parietis</name>
    <dbReference type="NCBI Taxonomy" id="592307"/>
    <lineage>
        <taxon>Bacteria</taxon>
        <taxon>Bacillati</taxon>
        <taxon>Actinomycetota</taxon>
        <taxon>Actinomycetes</taxon>
        <taxon>Micrococcales</taxon>
        <taxon>Micrococcaceae</taxon>
        <taxon>Citricoccus</taxon>
    </lineage>
</organism>
<evidence type="ECO:0000313" key="2">
    <source>
        <dbReference type="EMBL" id="MFB9073370.1"/>
    </source>
</evidence>
<comment type="caution">
    <text evidence="2">The sequence shown here is derived from an EMBL/GenBank/DDBJ whole genome shotgun (WGS) entry which is preliminary data.</text>
</comment>
<name>A0ABV5G351_9MICC</name>
<reference evidence="2 3" key="1">
    <citation type="submission" date="2024-09" db="EMBL/GenBank/DDBJ databases">
        <authorList>
            <person name="Sun Q."/>
            <person name="Mori K."/>
        </authorList>
    </citation>
    <scope>NUCLEOTIDE SEQUENCE [LARGE SCALE GENOMIC DNA]</scope>
    <source>
        <strain evidence="2 3">CCM 7609</strain>
    </source>
</reference>
<feature type="region of interest" description="Disordered" evidence="1">
    <location>
        <begin position="48"/>
        <end position="67"/>
    </location>
</feature>
<sequence length="67" mass="7083">MVRSKPSKTRAMQTMAATQFAVRLSLRSLGVLGSCEVLPGAGEGRVMTDSSRVNAGGQRARAQRCST</sequence>
<evidence type="ECO:0000256" key="1">
    <source>
        <dbReference type="SAM" id="MobiDB-lite"/>
    </source>
</evidence>
<protein>
    <submittedName>
        <fullName evidence="2">Uncharacterized protein</fullName>
    </submittedName>
</protein>
<accession>A0ABV5G351</accession>
<gene>
    <name evidence="2" type="ORF">ACFFX0_20080</name>
</gene>
<keyword evidence="3" id="KW-1185">Reference proteome</keyword>
<proteinExistence type="predicted"/>